<feature type="compositionally biased region" description="Basic and acidic residues" evidence="1">
    <location>
        <begin position="16"/>
        <end position="25"/>
    </location>
</feature>
<feature type="region of interest" description="Disordered" evidence="1">
    <location>
        <begin position="53"/>
        <end position="82"/>
    </location>
</feature>
<evidence type="ECO:0000313" key="2">
    <source>
        <dbReference type="EMBL" id="OAT54810.1"/>
    </source>
</evidence>
<dbReference type="Proteomes" id="UP000078224">
    <property type="component" value="Unassembled WGS sequence"/>
</dbReference>
<name>A0A1B7K3U2_9GAMM</name>
<feature type="compositionally biased region" description="Polar residues" evidence="1">
    <location>
        <begin position="66"/>
        <end position="75"/>
    </location>
</feature>
<dbReference type="AlphaFoldDB" id="A0A1B7K3U2"/>
<proteinExistence type="predicted"/>
<keyword evidence="3" id="KW-1185">Reference proteome</keyword>
<dbReference type="Pfam" id="PF11656">
    <property type="entry name" value="DUF3811"/>
    <property type="match status" value="1"/>
</dbReference>
<comment type="caution">
    <text evidence="2">The sequence shown here is derived from an EMBL/GenBank/DDBJ whole genome shotgun (WGS) entry which is preliminary data.</text>
</comment>
<evidence type="ECO:0008006" key="4">
    <source>
        <dbReference type="Google" id="ProtNLM"/>
    </source>
</evidence>
<dbReference type="PATRIC" id="fig|1354272.4.peg.242"/>
<evidence type="ECO:0000313" key="3">
    <source>
        <dbReference type="Proteomes" id="UP000078224"/>
    </source>
</evidence>
<gene>
    <name evidence="2" type="ORF">M998_0234</name>
</gene>
<protein>
    <recommendedName>
        <fullName evidence="4">YjbD family (DUF3811)</fullName>
    </recommendedName>
</protein>
<evidence type="ECO:0000256" key="1">
    <source>
        <dbReference type="SAM" id="MobiDB-lite"/>
    </source>
</evidence>
<organism evidence="2 3">
    <name type="scientific">Providencia heimbachae ATCC 35613</name>
    <dbReference type="NCBI Taxonomy" id="1354272"/>
    <lineage>
        <taxon>Bacteria</taxon>
        <taxon>Pseudomonadati</taxon>
        <taxon>Pseudomonadota</taxon>
        <taxon>Gammaproteobacteria</taxon>
        <taxon>Enterobacterales</taxon>
        <taxon>Morganellaceae</taxon>
        <taxon>Providencia</taxon>
    </lineage>
</organism>
<reference evidence="2 3" key="1">
    <citation type="submission" date="2016-04" db="EMBL/GenBank/DDBJ databases">
        <title>ATOL: Assembling a taxonomically balanced genome-scale reconstruction of the evolutionary history of the Enterobacteriaceae.</title>
        <authorList>
            <person name="Plunkett G.III."/>
            <person name="Neeno-Eckwall E.C."/>
            <person name="Glasner J.D."/>
            <person name="Perna N.T."/>
        </authorList>
    </citation>
    <scope>NUCLEOTIDE SEQUENCE [LARGE SCALE GENOMIC DNA]</scope>
    <source>
        <strain evidence="2 3">ATCC 35613</strain>
    </source>
</reference>
<accession>A0A1B7K3U2</accession>
<sequence length="82" mass="9601">MQEMTEAQKMQVKTRLGQERKRLGRELTNAENNKVKDQIITEISMEVEKAAKKVRTQKKKDKLVSSDETFSWSSKSHSRGYR</sequence>
<dbReference type="InterPro" id="IPR020317">
    <property type="entry name" value="Uncharacterised_YjbD"/>
</dbReference>
<feature type="region of interest" description="Disordered" evidence="1">
    <location>
        <begin position="1"/>
        <end position="29"/>
    </location>
</feature>
<dbReference type="EMBL" id="LXEW01000006">
    <property type="protein sequence ID" value="OAT54810.1"/>
    <property type="molecule type" value="Genomic_DNA"/>
</dbReference>